<dbReference type="AlphaFoldDB" id="A0A1X7V6U6"/>
<accession>A0A1X7V6U6</accession>
<organism evidence="1">
    <name type="scientific">Amphimedon queenslandica</name>
    <name type="common">Sponge</name>
    <dbReference type="NCBI Taxonomy" id="400682"/>
    <lineage>
        <taxon>Eukaryota</taxon>
        <taxon>Metazoa</taxon>
        <taxon>Porifera</taxon>
        <taxon>Demospongiae</taxon>
        <taxon>Heteroscleromorpha</taxon>
        <taxon>Haplosclerida</taxon>
        <taxon>Niphatidae</taxon>
        <taxon>Amphimedon</taxon>
    </lineage>
</organism>
<proteinExistence type="predicted"/>
<dbReference type="InParanoid" id="A0A1X7V6U6"/>
<dbReference type="EnsemblMetazoa" id="Aqu2.1.35716_001">
    <property type="protein sequence ID" value="Aqu2.1.35716_001"/>
    <property type="gene ID" value="Aqu2.1.35716"/>
</dbReference>
<protein>
    <submittedName>
        <fullName evidence="1">Uncharacterized protein</fullName>
    </submittedName>
</protein>
<name>A0A1X7V6U6_AMPQE</name>
<reference evidence="1" key="1">
    <citation type="submission" date="2017-05" db="UniProtKB">
        <authorList>
            <consortium name="EnsemblMetazoa"/>
        </authorList>
    </citation>
    <scope>IDENTIFICATION</scope>
</reference>
<sequence>MAQKRLFEDLADIDESTGVANVQFGIKTLSLEKVQKGADYYDGVASDGTKSTCL</sequence>
<evidence type="ECO:0000313" key="1">
    <source>
        <dbReference type="EnsemblMetazoa" id="Aqu2.1.35716_001"/>
    </source>
</evidence>